<evidence type="ECO:0000313" key="2">
    <source>
        <dbReference type="Proteomes" id="UP000499080"/>
    </source>
</evidence>
<comment type="caution">
    <text evidence="1">The sequence shown here is derived from an EMBL/GenBank/DDBJ whole genome shotgun (WGS) entry which is preliminary data.</text>
</comment>
<dbReference type="AlphaFoldDB" id="A0A4Y1ZZ95"/>
<dbReference type="Proteomes" id="UP000499080">
    <property type="component" value="Unassembled WGS sequence"/>
</dbReference>
<sequence length="92" mass="10394">MTGGDFAPLVFEGDFEFQHSSTWAISLNASAEYLQASSMGRIYFNGARAIFSKSAQNTESSMSRILHLLSEVTWTLQLSHMWPYIAIREQEV</sequence>
<organism evidence="1 2">
    <name type="scientific">Araneus ventricosus</name>
    <name type="common">Orbweaver spider</name>
    <name type="synonym">Epeira ventricosa</name>
    <dbReference type="NCBI Taxonomy" id="182803"/>
    <lineage>
        <taxon>Eukaryota</taxon>
        <taxon>Metazoa</taxon>
        <taxon>Ecdysozoa</taxon>
        <taxon>Arthropoda</taxon>
        <taxon>Chelicerata</taxon>
        <taxon>Arachnida</taxon>
        <taxon>Araneae</taxon>
        <taxon>Araneomorphae</taxon>
        <taxon>Entelegynae</taxon>
        <taxon>Araneoidea</taxon>
        <taxon>Araneidae</taxon>
        <taxon>Araneus</taxon>
    </lineage>
</organism>
<protein>
    <submittedName>
        <fullName evidence="1">Uncharacterized protein</fullName>
    </submittedName>
</protein>
<evidence type="ECO:0000313" key="1">
    <source>
        <dbReference type="EMBL" id="GBL72386.1"/>
    </source>
</evidence>
<gene>
    <name evidence="1" type="ORF">AVEN_115315_1</name>
</gene>
<accession>A0A4Y1ZZ95</accession>
<proteinExistence type="predicted"/>
<dbReference type="EMBL" id="BGPR01000001">
    <property type="protein sequence ID" value="GBL72386.1"/>
    <property type="molecule type" value="Genomic_DNA"/>
</dbReference>
<reference evidence="1 2" key="1">
    <citation type="journal article" date="2019" name="Sci. Rep.">
        <title>Orb-weaving spider Araneus ventricosus genome elucidates the spidroin gene catalogue.</title>
        <authorList>
            <person name="Kono N."/>
            <person name="Nakamura H."/>
            <person name="Ohtoshi R."/>
            <person name="Moran D.A.P."/>
            <person name="Shinohara A."/>
            <person name="Yoshida Y."/>
            <person name="Fujiwara M."/>
            <person name="Mori M."/>
            <person name="Tomita M."/>
            <person name="Arakawa K."/>
        </authorList>
    </citation>
    <scope>NUCLEOTIDE SEQUENCE [LARGE SCALE GENOMIC DNA]</scope>
</reference>
<keyword evidence="2" id="KW-1185">Reference proteome</keyword>
<name>A0A4Y1ZZ95_ARAVE</name>